<gene>
    <name evidence="1" type="ORF">FAB82_12105</name>
</gene>
<dbReference type="RefSeq" id="WP_136534803.1">
    <property type="nucleotide sequence ID" value="NZ_STGY01000046.1"/>
</dbReference>
<accession>A0A4S8QCJ4</accession>
<comment type="caution">
    <text evidence="1">The sequence shown here is derived from an EMBL/GenBank/DDBJ whole genome shotgun (WGS) entry which is preliminary data.</text>
</comment>
<keyword evidence="2" id="KW-1185">Reference proteome</keyword>
<sequence>MSDAPPPRAMGFYALTEKRMVKAAVFLRGDEGVTLEVLDERWESLARKYFTEGILSYRLGVIVTPAQPAEFMAALTEPRNMTYYAFRREQ</sequence>
<dbReference type="OrthoDB" id="5194408at2"/>
<reference evidence="2" key="1">
    <citation type="submission" date="2019-04" db="EMBL/GenBank/DDBJ databases">
        <title>Nocardioides xinjiangensis sp. nov.</title>
        <authorList>
            <person name="Liu S."/>
        </authorList>
    </citation>
    <scope>NUCLEOTIDE SEQUENCE [LARGE SCALE GENOMIC DNA]</scope>
    <source>
        <strain evidence="2">18</strain>
    </source>
</reference>
<reference evidence="1 2" key="2">
    <citation type="submission" date="2019-05" db="EMBL/GenBank/DDBJ databases">
        <title>Glycomyces buryatensis sp. nov.</title>
        <authorList>
            <person name="Nikitina E."/>
        </authorList>
    </citation>
    <scope>NUCLEOTIDE SEQUENCE [LARGE SCALE GENOMIC DNA]</scope>
    <source>
        <strain evidence="1 2">18</strain>
    </source>
</reference>
<dbReference type="Proteomes" id="UP000308760">
    <property type="component" value="Unassembled WGS sequence"/>
</dbReference>
<name>A0A4S8QCJ4_9ACTN</name>
<protein>
    <submittedName>
        <fullName evidence="1">Uncharacterized protein</fullName>
    </submittedName>
</protein>
<dbReference type="AlphaFoldDB" id="A0A4S8QCJ4"/>
<evidence type="ECO:0000313" key="1">
    <source>
        <dbReference type="EMBL" id="THV41301.1"/>
    </source>
</evidence>
<proteinExistence type="predicted"/>
<organism evidence="1 2">
    <name type="scientific">Glycomyces buryatensis</name>
    <dbReference type="NCBI Taxonomy" id="2570927"/>
    <lineage>
        <taxon>Bacteria</taxon>
        <taxon>Bacillati</taxon>
        <taxon>Actinomycetota</taxon>
        <taxon>Actinomycetes</taxon>
        <taxon>Glycomycetales</taxon>
        <taxon>Glycomycetaceae</taxon>
        <taxon>Glycomyces</taxon>
    </lineage>
</organism>
<evidence type="ECO:0000313" key="2">
    <source>
        <dbReference type="Proteomes" id="UP000308760"/>
    </source>
</evidence>
<dbReference type="EMBL" id="STGY01000046">
    <property type="protein sequence ID" value="THV41301.1"/>
    <property type="molecule type" value="Genomic_DNA"/>
</dbReference>